<keyword evidence="3" id="KW-1185">Reference proteome</keyword>
<name>A0ABW1ZJD6_9DEIO</name>
<evidence type="ECO:0000256" key="1">
    <source>
        <dbReference type="SAM" id="Phobius"/>
    </source>
</evidence>
<feature type="transmembrane region" description="Helical" evidence="1">
    <location>
        <begin position="66"/>
        <end position="89"/>
    </location>
</feature>
<dbReference type="EMBL" id="JBHSWB010000001">
    <property type="protein sequence ID" value="MFC6660911.1"/>
    <property type="molecule type" value="Genomic_DNA"/>
</dbReference>
<evidence type="ECO:0008006" key="4">
    <source>
        <dbReference type="Google" id="ProtNLM"/>
    </source>
</evidence>
<evidence type="ECO:0000313" key="3">
    <source>
        <dbReference type="Proteomes" id="UP001596317"/>
    </source>
</evidence>
<dbReference type="Proteomes" id="UP001596317">
    <property type="component" value="Unassembled WGS sequence"/>
</dbReference>
<keyword evidence="1" id="KW-1133">Transmembrane helix</keyword>
<reference evidence="3" key="1">
    <citation type="journal article" date="2019" name="Int. J. Syst. Evol. Microbiol.">
        <title>The Global Catalogue of Microorganisms (GCM) 10K type strain sequencing project: providing services to taxonomists for standard genome sequencing and annotation.</title>
        <authorList>
            <consortium name="The Broad Institute Genomics Platform"/>
            <consortium name="The Broad Institute Genome Sequencing Center for Infectious Disease"/>
            <person name="Wu L."/>
            <person name="Ma J."/>
        </authorList>
    </citation>
    <scope>NUCLEOTIDE SEQUENCE [LARGE SCALE GENOMIC DNA]</scope>
    <source>
        <strain evidence="3">CCUG 63830</strain>
    </source>
</reference>
<organism evidence="2 3">
    <name type="scientific">Deinococcus multiflagellatus</name>
    <dbReference type="NCBI Taxonomy" id="1656887"/>
    <lineage>
        <taxon>Bacteria</taxon>
        <taxon>Thermotogati</taxon>
        <taxon>Deinococcota</taxon>
        <taxon>Deinococci</taxon>
        <taxon>Deinococcales</taxon>
        <taxon>Deinococcaceae</taxon>
        <taxon>Deinococcus</taxon>
    </lineage>
</organism>
<protein>
    <recommendedName>
        <fullName evidence="4">Acyltransferase 3 domain-containing protein</fullName>
    </recommendedName>
</protein>
<dbReference type="RefSeq" id="WP_224604884.1">
    <property type="nucleotide sequence ID" value="NZ_JAIQXV010000002.1"/>
</dbReference>
<sequence length="161" mass="18221">MTPPGQPALLLHLRWTLPLSWVLLHHATMRTTVDVRASWDQGYATLYQYGFPLAFTHWGLVSSAEYAYFLAPLLLDWAVYLLGSALVVHGLRRFLCSRHRLLPWLLAPLWVWALGTTGLVTVDMGLGGVTWTTRHPVLDVRDPAFSWGWRGRGLDGYGPRN</sequence>
<gene>
    <name evidence="2" type="ORF">ACFP90_11535</name>
</gene>
<keyword evidence="1" id="KW-0472">Membrane</keyword>
<comment type="caution">
    <text evidence="2">The sequence shown here is derived from an EMBL/GenBank/DDBJ whole genome shotgun (WGS) entry which is preliminary data.</text>
</comment>
<evidence type="ECO:0000313" key="2">
    <source>
        <dbReference type="EMBL" id="MFC6660911.1"/>
    </source>
</evidence>
<keyword evidence="1" id="KW-0812">Transmembrane</keyword>
<proteinExistence type="predicted"/>
<feature type="transmembrane region" description="Helical" evidence="1">
    <location>
        <begin position="101"/>
        <end position="122"/>
    </location>
</feature>
<accession>A0ABW1ZJD6</accession>